<dbReference type="InterPro" id="IPR024624">
    <property type="entry name" value="Pyridox_Oxase_Alr4036_FMN-bd"/>
</dbReference>
<comment type="caution">
    <text evidence="3">The sequence shown here is derived from an EMBL/GenBank/DDBJ whole genome shotgun (WGS) entry which is preliminary data.</text>
</comment>
<evidence type="ECO:0000313" key="3">
    <source>
        <dbReference type="EMBL" id="CAH7673589.1"/>
    </source>
</evidence>
<evidence type="ECO:0000259" key="2">
    <source>
        <dbReference type="Pfam" id="PF12766"/>
    </source>
</evidence>
<keyword evidence="4" id="KW-1185">Reference proteome</keyword>
<feature type="domain" description="Pyridoxamine 5'-phosphate oxidase Alr4036 family FMN-binding" evidence="2">
    <location>
        <begin position="6"/>
        <end position="125"/>
    </location>
</feature>
<feature type="region of interest" description="Disordered" evidence="1">
    <location>
        <begin position="133"/>
        <end position="157"/>
    </location>
</feature>
<protein>
    <submittedName>
        <fullName evidence="3">Pyridoxamine 5'-phosphate oxidase-domain-containing protein</fullName>
    </submittedName>
</protein>
<proteinExistence type="predicted"/>
<dbReference type="PANTHER" id="PTHR28243:SF1">
    <property type="entry name" value="PYRIDOXAMINE 5'-PHOSPHATE OXIDASE ALR4036 FAMILY FMN-BINDING DOMAIN-CONTAINING PROTEIN"/>
    <property type="match status" value="1"/>
</dbReference>
<reference evidence="3" key="1">
    <citation type="submission" date="2022-06" db="EMBL/GenBank/DDBJ databases">
        <authorList>
            <consortium name="SYNGENTA / RWTH Aachen University"/>
        </authorList>
    </citation>
    <scope>NUCLEOTIDE SEQUENCE</scope>
</reference>
<dbReference type="AlphaFoldDB" id="A0AAV0AWI4"/>
<dbReference type="GO" id="GO:0010181">
    <property type="term" value="F:FMN binding"/>
    <property type="evidence" value="ECO:0007669"/>
    <property type="project" value="InterPro"/>
</dbReference>
<organism evidence="3 4">
    <name type="scientific">Phakopsora pachyrhizi</name>
    <name type="common">Asian soybean rust disease fungus</name>
    <dbReference type="NCBI Taxonomy" id="170000"/>
    <lineage>
        <taxon>Eukaryota</taxon>
        <taxon>Fungi</taxon>
        <taxon>Dikarya</taxon>
        <taxon>Basidiomycota</taxon>
        <taxon>Pucciniomycotina</taxon>
        <taxon>Pucciniomycetes</taxon>
        <taxon>Pucciniales</taxon>
        <taxon>Phakopsoraceae</taxon>
        <taxon>Phakopsora</taxon>
    </lineage>
</organism>
<name>A0AAV0AWI4_PHAPC</name>
<accession>A0AAV0AWI4</accession>
<dbReference type="PANTHER" id="PTHR28243">
    <property type="entry name" value="AGL049CP"/>
    <property type="match status" value="1"/>
</dbReference>
<evidence type="ECO:0000313" key="4">
    <source>
        <dbReference type="Proteomes" id="UP001153365"/>
    </source>
</evidence>
<dbReference type="Pfam" id="PF12766">
    <property type="entry name" value="Pyridox_oxase_2"/>
    <property type="match status" value="1"/>
</dbReference>
<dbReference type="Gene3D" id="2.30.110.10">
    <property type="entry name" value="Electron Transport, Fmn-binding Protein, Chain A"/>
    <property type="match status" value="1"/>
</dbReference>
<evidence type="ECO:0000256" key="1">
    <source>
        <dbReference type="SAM" id="MobiDB-lite"/>
    </source>
</evidence>
<gene>
    <name evidence="3" type="ORF">PPACK8108_LOCUS8462</name>
</gene>
<dbReference type="SUPFAM" id="SSF50475">
    <property type="entry name" value="FMN-binding split barrel"/>
    <property type="match status" value="1"/>
</dbReference>
<dbReference type="InterPro" id="IPR012349">
    <property type="entry name" value="Split_barrel_FMN-bd"/>
</dbReference>
<dbReference type="Proteomes" id="UP001153365">
    <property type="component" value="Unassembled WGS sequence"/>
</dbReference>
<sequence length="254" mass="29420">MKETPGWKDLLNESLSQSLKESKDAMTYCLSTQSYLKNETKPDSRMLVHRGFVNERRKIDDTSSNSKEIGSGVALVACTDIRSSKVDQIVDRNSASDQEGRMSSICWWLEPKGEQFRICAQTYIIPPKSRESTFPKLSKHDSKRLGPLDDTDHAEEKNQFDWEDERLRIFEKLSPELKASFLRPSPGSVLRDDPKDWPSRLDDQLLYDRALDNFALLIFDPVYVDLVKLKVQPHQRITWTKNSDEEWVEQKLVP</sequence>
<dbReference type="EMBL" id="CALTRL010001749">
    <property type="protein sequence ID" value="CAH7673589.1"/>
    <property type="molecule type" value="Genomic_DNA"/>
</dbReference>